<dbReference type="RefSeq" id="WP_097062360.1">
    <property type="nucleotide sequence ID" value="NZ_OBMI01000001.1"/>
</dbReference>
<evidence type="ECO:0000256" key="1">
    <source>
        <dbReference type="ARBA" id="ARBA00007435"/>
    </source>
</evidence>
<gene>
    <name evidence="3" type="ORF">SAMN06297144_0435</name>
</gene>
<dbReference type="OrthoDB" id="287318at2"/>
<dbReference type="AlphaFoldDB" id="A0A285QGG3"/>
<dbReference type="EMBL" id="OBMI01000001">
    <property type="protein sequence ID" value="SOB79217.1"/>
    <property type="molecule type" value="Genomic_DNA"/>
</dbReference>
<dbReference type="Pfam" id="PF01541">
    <property type="entry name" value="GIY-YIG"/>
    <property type="match status" value="1"/>
</dbReference>
<evidence type="ECO:0000259" key="2">
    <source>
        <dbReference type="PROSITE" id="PS50164"/>
    </source>
</evidence>
<dbReference type="PANTHER" id="PTHR34477:SF5">
    <property type="entry name" value="BSL5627 PROTEIN"/>
    <property type="match status" value="1"/>
</dbReference>
<dbReference type="PANTHER" id="PTHR34477">
    <property type="entry name" value="UPF0213 PROTEIN YHBQ"/>
    <property type="match status" value="1"/>
</dbReference>
<sequence length="96" mass="11601">MEKRGYVYMMASGRNGTLYIGVTSDLLKRTWEHREGIADGFTKRYGCRTLVWFEAHDRIDDAIRREKQMKEWRRAWKLRQIEASNPDWQDLYPTLM</sequence>
<organism evidence="3 4">
    <name type="scientific">Sphingomonas guangdongensis</name>
    <dbReference type="NCBI Taxonomy" id="1141890"/>
    <lineage>
        <taxon>Bacteria</taxon>
        <taxon>Pseudomonadati</taxon>
        <taxon>Pseudomonadota</taxon>
        <taxon>Alphaproteobacteria</taxon>
        <taxon>Sphingomonadales</taxon>
        <taxon>Sphingomonadaceae</taxon>
        <taxon>Sphingomonas</taxon>
    </lineage>
</organism>
<dbReference type="GO" id="GO:0004519">
    <property type="term" value="F:endonuclease activity"/>
    <property type="evidence" value="ECO:0007669"/>
    <property type="project" value="UniProtKB-KW"/>
</dbReference>
<dbReference type="InterPro" id="IPR050190">
    <property type="entry name" value="UPF0213_domain"/>
</dbReference>
<evidence type="ECO:0000313" key="3">
    <source>
        <dbReference type="EMBL" id="SOB79217.1"/>
    </source>
</evidence>
<dbReference type="InterPro" id="IPR035901">
    <property type="entry name" value="GIY-YIG_endonuc_sf"/>
</dbReference>
<comment type="similarity">
    <text evidence="1">Belongs to the UPF0213 family.</text>
</comment>
<reference evidence="3 4" key="1">
    <citation type="submission" date="2017-07" db="EMBL/GenBank/DDBJ databases">
        <authorList>
            <person name="Sun Z.S."/>
            <person name="Albrecht U."/>
            <person name="Echele G."/>
            <person name="Lee C.C."/>
        </authorList>
    </citation>
    <scope>NUCLEOTIDE SEQUENCE [LARGE SCALE GENOMIC DNA]</scope>
    <source>
        <strain evidence="3 4">CGMCC 1.12672</strain>
    </source>
</reference>
<dbReference type="Gene3D" id="3.40.1440.10">
    <property type="entry name" value="GIY-YIG endonuclease"/>
    <property type="match status" value="1"/>
</dbReference>
<evidence type="ECO:0000313" key="4">
    <source>
        <dbReference type="Proteomes" id="UP000219494"/>
    </source>
</evidence>
<accession>A0A285QGG3</accession>
<dbReference type="Proteomes" id="UP000219494">
    <property type="component" value="Unassembled WGS sequence"/>
</dbReference>
<dbReference type="CDD" id="cd10448">
    <property type="entry name" value="GIY-YIG_unchar_3"/>
    <property type="match status" value="1"/>
</dbReference>
<dbReference type="InterPro" id="IPR000305">
    <property type="entry name" value="GIY-YIG_endonuc"/>
</dbReference>
<keyword evidence="3" id="KW-0540">Nuclease</keyword>
<feature type="domain" description="GIY-YIG" evidence="2">
    <location>
        <begin position="3"/>
        <end position="79"/>
    </location>
</feature>
<dbReference type="PROSITE" id="PS50164">
    <property type="entry name" value="GIY_YIG"/>
    <property type="match status" value="1"/>
</dbReference>
<name>A0A285QGG3_9SPHN</name>
<keyword evidence="3" id="KW-0378">Hydrolase</keyword>
<keyword evidence="4" id="KW-1185">Reference proteome</keyword>
<keyword evidence="3" id="KW-0255">Endonuclease</keyword>
<dbReference type="SUPFAM" id="SSF82771">
    <property type="entry name" value="GIY-YIG endonuclease"/>
    <property type="match status" value="1"/>
</dbReference>
<protein>
    <submittedName>
        <fullName evidence="3">Putative endonuclease</fullName>
    </submittedName>
</protein>
<proteinExistence type="inferred from homology"/>